<dbReference type="RefSeq" id="WP_097944457.1">
    <property type="nucleotide sequence ID" value="NZ_BLKS01000001.1"/>
</dbReference>
<feature type="transmembrane region" description="Helical" evidence="1">
    <location>
        <begin position="86"/>
        <end position="104"/>
    </location>
</feature>
<sequence>MTTISGLPAHVLLVHFVVVLVPLTALLVMLCAVWPAARRRLVWFVVAMAIVTMVLTPLTVEAGEWLYAQQSEPSATLQTHAERGAYMPYLSAAMLLVAIVLAAMHVMEGRSDRRRAVANVVIAFVAVAVGISAIVAAVRTGDSGAHAVWGGS</sequence>
<evidence type="ECO:0000313" key="6">
    <source>
        <dbReference type="Proteomes" id="UP000465302"/>
    </source>
</evidence>
<dbReference type="AlphaFoldDB" id="A0A2A7MPP6"/>
<dbReference type="OrthoDB" id="4948879at2"/>
<evidence type="ECO:0000313" key="3">
    <source>
        <dbReference type="EMBL" id="GFG52954.1"/>
    </source>
</evidence>
<keyword evidence="1" id="KW-1133">Transmembrane helix</keyword>
<evidence type="ECO:0000313" key="5">
    <source>
        <dbReference type="Proteomes" id="UP000220914"/>
    </source>
</evidence>
<dbReference type="Proteomes" id="UP000220914">
    <property type="component" value="Unassembled WGS sequence"/>
</dbReference>
<dbReference type="InterPro" id="IPR019251">
    <property type="entry name" value="DUF2231_TM"/>
</dbReference>
<evidence type="ECO:0000313" key="4">
    <source>
        <dbReference type="EMBL" id="PEG33549.1"/>
    </source>
</evidence>
<keyword evidence="1" id="KW-0812">Transmembrane</keyword>
<proteinExistence type="predicted"/>
<feature type="transmembrane region" description="Helical" evidence="1">
    <location>
        <begin position="41"/>
        <end position="60"/>
    </location>
</feature>
<reference evidence="3 6" key="2">
    <citation type="journal article" date="2019" name="Emerg. Microbes Infect.">
        <title>Comprehensive subspecies identification of 175 nontuberculous mycobacteria species based on 7547 genomic profiles.</title>
        <authorList>
            <person name="Matsumoto Y."/>
            <person name="Kinjo T."/>
            <person name="Motooka D."/>
            <person name="Nabeya D."/>
            <person name="Jung N."/>
            <person name="Uechi K."/>
            <person name="Horii T."/>
            <person name="Iida T."/>
            <person name="Fujita J."/>
            <person name="Nakamura S."/>
        </authorList>
    </citation>
    <scope>NUCLEOTIDE SEQUENCE [LARGE SCALE GENOMIC DNA]</scope>
    <source>
        <strain evidence="3 6">JCM 6377</strain>
    </source>
</reference>
<reference evidence="3" key="3">
    <citation type="submission" date="2020-02" db="EMBL/GenBank/DDBJ databases">
        <authorList>
            <person name="Matsumoto Y."/>
            <person name="Motooka D."/>
            <person name="Nakamura S."/>
        </authorList>
    </citation>
    <scope>NUCLEOTIDE SEQUENCE</scope>
    <source>
        <strain evidence="3">JCM 6377</strain>
    </source>
</reference>
<protein>
    <recommendedName>
        <fullName evidence="2">DUF2231 domain-containing protein</fullName>
    </recommendedName>
</protein>
<organism evidence="4 5">
    <name type="scientific">Mycolicibacterium agri</name>
    <name type="common">Mycobacterium agri</name>
    <dbReference type="NCBI Taxonomy" id="36811"/>
    <lineage>
        <taxon>Bacteria</taxon>
        <taxon>Bacillati</taxon>
        <taxon>Actinomycetota</taxon>
        <taxon>Actinomycetes</taxon>
        <taxon>Mycobacteriales</taxon>
        <taxon>Mycobacteriaceae</taxon>
        <taxon>Mycolicibacterium</taxon>
    </lineage>
</organism>
<feature type="transmembrane region" description="Helical" evidence="1">
    <location>
        <begin position="12"/>
        <end position="34"/>
    </location>
</feature>
<feature type="transmembrane region" description="Helical" evidence="1">
    <location>
        <begin position="116"/>
        <end position="138"/>
    </location>
</feature>
<accession>A0A2A7MPP6</accession>
<dbReference type="EMBL" id="PDCP01000105">
    <property type="protein sequence ID" value="PEG33549.1"/>
    <property type="molecule type" value="Genomic_DNA"/>
</dbReference>
<reference evidence="4 5" key="1">
    <citation type="submission" date="2017-10" db="EMBL/GenBank/DDBJ databases">
        <title>The new phylogeny of genus Mycobacterium.</title>
        <authorList>
            <person name="Tortoli E."/>
            <person name="Trovato A."/>
            <person name="Cirillo D.M."/>
        </authorList>
    </citation>
    <scope>NUCLEOTIDE SEQUENCE [LARGE SCALE GENOMIC DNA]</scope>
    <source>
        <strain evidence="4 5">CCUG37673</strain>
    </source>
</reference>
<comment type="caution">
    <text evidence="4">The sequence shown here is derived from an EMBL/GenBank/DDBJ whole genome shotgun (WGS) entry which is preliminary data.</text>
</comment>
<evidence type="ECO:0000256" key="1">
    <source>
        <dbReference type="SAM" id="Phobius"/>
    </source>
</evidence>
<gene>
    <name evidence="4" type="ORF">CQY20_30170</name>
    <name evidence="3" type="ORF">MAGR_43950</name>
</gene>
<keyword evidence="1" id="KW-0472">Membrane</keyword>
<keyword evidence="5" id="KW-1185">Reference proteome</keyword>
<dbReference type="EMBL" id="BLKS01000001">
    <property type="protein sequence ID" value="GFG52954.1"/>
    <property type="molecule type" value="Genomic_DNA"/>
</dbReference>
<name>A0A2A7MPP6_MYCAG</name>
<feature type="domain" description="DUF2231" evidence="2">
    <location>
        <begin position="6"/>
        <end position="149"/>
    </location>
</feature>
<dbReference type="Proteomes" id="UP000465302">
    <property type="component" value="Unassembled WGS sequence"/>
</dbReference>
<evidence type="ECO:0000259" key="2">
    <source>
        <dbReference type="Pfam" id="PF09990"/>
    </source>
</evidence>
<dbReference type="Pfam" id="PF09990">
    <property type="entry name" value="DUF2231"/>
    <property type="match status" value="1"/>
</dbReference>